<dbReference type="Pfam" id="PF10934">
    <property type="entry name" value="Sheath_initiator"/>
    <property type="match status" value="1"/>
</dbReference>
<dbReference type="Gene3D" id="3.10.450.40">
    <property type="match status" value="1"/>
</dbReference>
<evidence type="ECO:0000313" key="1">
    <source>
        <dbReference type="EMBL" id="HCL03498.1"/>
    </source>
</evidence>
<protein>
    <submittedName>
        <fullName evidence="1">DUF2634 domain-containing protein</fullName>
    </submittedName>
</protein>
<gene>
    <name evidence="1" type="ORF">DHW61_14000</name>
</gene>
<comment type="caution">
    <text evidence="1">The sequence shown here is derived from an EMBL/GenBank/DDBJ whole genome shotgun (WGS) entry which is preliminary data.</text>
</comment>
<dbReference type="Proteomes" id="UP000262969">
    <property type="component" value="Unassembled WGS sequence"/>
</dbReference>
<dbReference type="EMBL" id="DPVV01000465">
    <property type="protein sequence ID" value="HCL03498.1"/>
    <property type="molecule type" value="Genomic_DNA"/>
</dbReference>
<reference evidence="1 2" key="1">
    <citation type="journal article" date="2018" name="Nat. Biotechnol.">
        <title>A standardized bacterial taxonomy based on genome phylogeny substantially revises the tree of life.</title>
        <authorList>
            <person name="Parks D.H."/>
            <person name="Chuvochina M."/>
            <person name="Waite D.W."/>
            <person name="Rinke C."/>
            <person name="Skarshewski A."/>
            <person name="Chaumeil P.A."/>
            <person name="Hugenholtz P."/>
        </authorList>
    </citation>
    <scope>NUCLEOTIDE SEQUENCE [LARGE SCALE GENOMIC DNA]</scope>
    <source>
        <strain evidence="1">UBA11728</strain>
    </source>
</reference>
<name>A0A3D2XAX6_9FIRM</name>
<dbReference type="AlphaFoldDB" id="A0A3D2XAX6"/>
<dbReference type="SUPFAM" id="SSF160719">
    <property type="entry name" value="gpW/gp25-like"/>
    <property type="match status" value="1"/>
</dbReference>
<evidence type="ECO:0000313" key="2">
    <source>
        <dbReference type="Proteomes" id="UP000262969"/>
    </source>
</evidence>
<proteinExistence type="predicted"/>
<accession>A0A3D2XAX6</accession>
<dbReference type="InterPro" id="IPR020288">
    <property type="entry name" value="Sheath_initiator"/>
</dbReference>
<sequence>MIPEIDMTIQNVKLSNQPTKTYAIVGDKIVGMIDDVEAIRQAIYLTLSVERYDYLIYSWSYGVELKELIGKNIAFAYPEIKRRIIEALIQDDRILDVDDFTFRREEESVLVNFTVHTIYGDLLEEMGVMN</sequence>
<organism evidence="1 2">
    <name type="scientific">Lachnoclostridium phytofermentans</name>
    <dbReference type="NCBI Taxonomy" id="66219"/>
    <lineage>
        <taxon>Bacteria</taxon>
        <taxon>Bacillati</taxon>
        <taxon>Bacillota</taxon>
        <taxon>Clostridia</taxon>
        <taxon>Lachnospirales</taxon>
        <taxon>Lachnospiraceae</taxon>
    </lineage>
</organism>